<dbReference type="InterPro" id="IPR002110">
    <property type="entry name" value="Ankyrin_rpt"/>
</dbReference>
<evidence type="ECO:0000256" key="2">
    <source>
        <dbReference type="ARBA" id="ARBA00023043"/>
    </source>
</evidence>
<dbReference type="PROSITE" id="PS50088">
    <property type="entry name" value="ANK_REPEAT"/>
    <property type="match status" value="4"/>
</dbReference>
<feature type="repeat" description="ANK" evidence="3">
    <location>
        <begin position="147"/>
        <end position="179"/>
    </location>
</feature>
<protein>
    <submittedName>
        <fullName evidence="4">Ankyrin</fullName>
    </submittedName>
</protein>
<feature type="repeat" description="ANK" evidence="3">
    <location>
        <begin position="180"/>
        <end position="212"/>
    </location>
</feature>
<proteinExistence type="predicted"/>
<dbReference type="Gene3D" id="1.25.40.20">
    <property type="entry name" value="Ankyrin repeat-containing domain"/>
    <property type="match status" value="3"/>
</dbReference>
<dbReference type="PANTHER" id="PTHR24198">
    <property type="entry name" value="ANKYRIN REPEAT AND PROTEIN KINASE DOMAIN-CONTAINING PROTEIN"/>
    <property type="match status" value="1"/>
</dbReference>
<feature type="repeat" description="ANK" evidence="3">
    <location>
        <begin position="463"/>
        <end position="495"/>
    </location>
</feature>
<dbReference type="PANTHER" id="PTHR24198:SF165">
    <property type="entry name" value="ANKYRIN REPEAT-CONTAINING PROTEIN-RELATED"/>
    <property type="match status" value="1"/>
</dbReference>
<accession>A0A1Y2D4Y9</accession>
<evidence type="ECO:0000313" key="5">
    <source>
        <dbReference type="Proteomes" id="UP000193920"/>
    </source>
</evidence>
<dbReference type="SUPFAM" id="SSF48403">
    <property type="entry name" value="Ankyrin repeat"/>
    <property type="match status" value="2"/>
</dbReference>
<sequence>MLSNYDFDYEKYEELKALLENDNNESIILFKIDCYRILENLVYINDELFTKKILNYEHFNIRYYNFEEILSEAIKENYNIAKILIDSFIENSIKILKNEKKVEKTDANLINLVLNIIIKNNNTTLLKDIVKNINKAYQFNINSKDMKGKYPIFTALEYDNNEILDFLLTIGANINTKNGNGLSLLSLAIIKNNLDAVKSLIKHNANVNENDVNMNHPFFVLLNNNFNIDIYNCLIENKADCNCIDNNGISLLNTLIFKNDIEAIISLVNLNNDIKVDIKKKDKTGNCPIVNAIIENNYDIVVILVSYGIKQNINLKDIYDENGNNILALSYQKNYLKIFKYLIRYFDISQNDLSGKKIINKALINEDNETLKVLINRGVNINNFFLESNSKSIIDFAIEKGKINLINLLLEDNDYLSLNKINDNTIIPINKIIISKSFNNQTKKDIILKFKEKGCNLNLVDKDGFTPLNTAIFANNFYITKILIQNGSSINKCNRFSNFSPLDYAISVNNNEIVDYILKIKSSVFYNINPKSLNKPFKKDNIKLVKLLFDKKLIEVDEKYNFCGHFGETLLHLAVRNESLKIMKYLIDIGSDPKIKNNEGHDSFDLASNNNNKFRIYNLLNRSEYAYYEE</sequence>
<name>A0A1Y2D4Y9_9FUNG</name>
<keyword evidence="1" id="KW-0677">Repeat</keyword>
<dbReference type="EMBL" id="MCOG01000086">
    <property type="protein sequence ID" value="ORY54352.1"/>
    <property type="molecule type" value="Genomic_DNA"/>
</dbReference>
<evidence type="ECO:0000256" key="1">
    <source>
        <dbReference type="ARBA" id="ARBA00022737"/>
    </source>
</evidence>
<keyword evidence="5" id="KW-1185">Reference proteome</keyword>
<dbReference type="PROSITE" id="PS50297">
    <property type="entry name" value="ANK_REP_REGION"/>
    <property type="match status" value="4"/>
</dbReference>
<dbReference type="Proteomes" id="UP000193920">
    <property type="component" value="Unassembled WGS sequence"/>
</dbReference>
<organism evidence="4 5">
    <name type="scientific">Neocallimastix californiae</name>
    <dbReference type="NCBI Taxonomy" id="1754190"/>
    <lineage>
        <taxon>Eukaryota</taxon>
        <taxon>Fungi</taxon>
        <taxon>Fungi incertae sedis</taxon>
        <taxon>Chytridiomycota</taxon>
        <taxon>Chytridiomycota incertae sedis</taxon>
        <taxon>Neocallimastigomycetes</taxon>
        <taxon>Neocallimastigales</taxon>
        <taxon>Neocallimastigaceae</taxon>
        <taxon>Neocallimastix</taxon>
    </lineage>
</organism>
<dbReference type="AlphaFoldDB" id="A0A1Y2D4Y9"/>
<dbReference type="OrthoDB" id="4772757at2759"/>
<dbReference type="STRING" id="1754190.A0A1Y2D4Y9"/>
<dbReference type="InterPro" id="IPR036770">
    <property type="entry name" value="Ankyrin_rpt-contain_sf"/>
</dbReference>
<keyword evidence="2 3" id="KW-0040">ANK repeat</keyword>
<dbReference type="Pfam" id="PF12796">
    <property type="entry name" value="Ank_2"/>
    <property type="match status" value="4"/>
</dbReference>
<evidence type="ECO:0000313" key="4">
    <source>
        <dbReference type="EMBL" id="ORY54352.1"/>
    </source>
</evidence>
<reference evidence="4 5" key="1">
    <citation type="submission" date="2016-08" db="EMBL/GenBank/DDBJ databases">
        <title>A Parts List for Fungal Cellulosomes Revealed by Comparative Genomics.</title>
        <authorList>
            <consortium name="DOE Joint Genome Institute"/>
            <person name="Haitjema C.H."/>
            <person name="Gilmore S.P."/>
            <person name="Henske J.K."/>
            <person name="Solomon K.V."/>
            <person name="De Groot R."/>
            <person name="Kuo A."/>
            <person name="Mondo S.J."/>
            <person name="Salamov A.A."/>
            <person name="Labutti K."/>
            <person name="Zhao Z."/>
            <person name="Chiniquy J."/>
            <person name="Barry K."/>
            <person name="Brewer H.M."/>
            <person name="Purvine S.O."/>
            <person name="Wright A.T."/>
            <person name="Boxma B."/>
            <person name="Van Alen T."/>
            <person name="Hackstein J.H."/>
            <person name="Baker S.E."/>
            <person name="Grigoriev I.V."/>
            <person name="O'Malley M.A."/>
        </authorList>
    </citation>
    <scope>NUCLEOTIDE SEQUENCE [LARGE SCALE GENOMIC DNA]</scope>
    <source>
        <strain evidence="4 5">G1</strain>
    </source>
</reference>
<feature type="repeat" description="ANK" evidence="3">
    <location>
        <begin position="566"/>
        <end position="598"/>
    </location>
</feature>
<comment type="caution">
    <text evidence="4">The sequence shown here is derived from an EMBL/GenBank/DDBJ whole genome shotgun (WGS) entry which is preliminary data.</text>
</comment>
<dbReference type="SMART" id="SM00248">
    <property type="entry name" value="ANK"/>
    <property type="match status" value="11"/>
</dbReference>
<evidence type="ECO:0000256" key="3">
    <source>
        <dbReference type="PROSITE-ProRule" id="PRU00023"/>
    </source>
</evidence>
<gene>
    <name evidence="4" type="ORF">LY90DRAFT_507727</name>
</gene>